<proteinExistence type="predicted"/>
<accession>A0ABY6U609</accession>
<evidence type="ECO:0000313" key="2">
    <source>
        <dbReference type="Proteomes" id="UP000766486"/>
    </source>
</evidence>
<name>A0ABY6U609_BIOOC</name>
<comment type="caution">
    <text evidence="1">The sequence shown here is derived from an EMBL/GenBank/DDBJ whole genome shotgun (WGS) entry which is preliminary data.</text>
</comment>
<organism evidence="1 2">
    <name type="scientific">Bionectria ochroleuca</name>
    <name type="common">Gliocladium roseum</name>
    <dbReference type="NCBI Taxonomy" id="29856"/>
    <lineage>
        <taxon>Eukaryota</taxon>
        <taxon>Fungi</taxon>
        <taxon>Dikarya</taxon>
        <taxon>Ascomycota</taxon>
        <taxon>Pezizomycotina</taxon>
        <taxon>Sordariomycetes</taxon>
        <taxon>Hypocreomycetidae</taxon>
        <taxon>Hypocreales</taxon>
        <taxon>Bionectriaceae</taxon>
        <taxon>Clonostachys</taxon>
    </lineage>
</organism>
<dbReference type="Proteomes" id="UP000766486">
    <property type="component" value="Unassembled WGS sequence"/>
</dbReference>
<keyword evidence="2" id="KW-1185">Reference proteome</keyword>
<feature type="non-terminal residue" evidence="1">
    <location>
        <position position="1"/>
    </location>
</feature>
<protein>
    <submittedName>
        <fullName evidence="1">Uncharacterized protein</fullName>
    </submittedName>
</protein>
<evidence type="ECO:0000313" key="1">
    <source>
        <dbReference type="EMBL" id="VUC26446.1"/>
    </source>
</evidence>
<reference evidence="1 2" key="1">
    <citation type="submission" date="2019-06" db="EMBL/GenBank/DDBJ databases">
        <authorList>
            <person name="Broberg M."/>
        </authorList>
    </citation>
    <scope>NUCLEOTIDE SEQUENCE [LARGE SCALE GENOMIC DNA]</scope>
</reference>
<gene>
    <name evidence="1" type="ORF">CLO192961_LOCUS189266</name>
</gene>
<dbReference type="EMBL" id="CABFNS010000749">
    <property type="protein sequence ID" value="VUC26446.1"/>
    <property type="molecule type" value="Genomic_DNA"/>
</dbReference>
<sequence>SSEMEVKPPCCQAHVVIGLDVGTTYSGACIIKATNCLIHQRHEIHEFESIEKFQSLVAVSLDDNGLKARFLGPYEKPRGDEEIQRFFKFELFYEFNRSAEDSRLATWVRENEGHNARKIDTHAAFKTFLEGLFDLVSEKWKNRGIPITTAITYPRKLSLSSFSIIQHIVNQSTIPGQCSKVIYGSEAEAALAGTLQLLGVRGPIQVCPVPMSRTFGFYLAAADNPEGAPDHR</sequence>